<feature type="region of interest" description="Disordered" evidence="1">
    <location>
        <begin position="38"/>
        <end position="127"/>
    </location>
</feature>
<dbReference type="NCBIfam" id="NF041121">
    <property type="entry name" value="SAV_2336_NTERM"/>
    <property type="match status" value="1"/>
</dbReference>
<accession>C7QDH6</accession>
<evidence type="ECO:0008006" key="4">
    <source>
        <dbReference type="Google" id="ProtNLM"/>
    </source>
</evidence>
<dbReference type="KEGG" id="cai:Caci_3881"/>
<dbReference type="EMBL" id="CP001700">
    <property type="protein sequence ID" value="ACU72769.1"/>
    <property type="molecule type" value="Genomic_DNA"/>
</dbReference>
<evidence type="ECO:0000256" key="1">
    <source>
        <dbReference type="SAM" id="MobiDB-lite"/>
    </source>
</evidence>
<sequence>MIPKLAELIREGGAPDPRPEELADILWLASVITVSDDHTNAGTATVPAPGSDPAQSPDGDKQEPETQPDADAGRSRDGNAGLEPRAPQPTGDVSSSGPGHTVRGGLHSPARIGSPGTQAAALVRGPGEPGLTNTLDLMRALRALNRHVPSDTEFELDEDATVARRLDERMLLPALRPRPSRWLRLAFVQADSPSMALWRSEIHELHQVMVRLGAFRDVRRWRFTERPDSDGTTVEVRRHTATAAQGLALRSRDIVDPTGRQLILVLTDTVGPMWHTGAAQRLLAEWARTSPVAILHLLPSGLWSRGGATPLPAMIQAPRPGAPNARWQTFTGPSRRRSARPGRTVIPVLTLEAEDLRPWAGLTAGNGRWARTAALVIEADRPRPAGEQRRAIATVELDREPDPVATDPDPQELIRRFRFSSSGSAWRLAGLLSAVEPVTLPIARLVQRAMVPGSSRGDLAEVFLGNLLHREAPASSEEAESADQAVFDFVPGVREAILTGQYRRDTRQVRDLVHDEVSAYLERRRDRLGGDRTALTGVSGTGPALAEGLPFASLSAAGMRRLGERPEEVRYGVGQWLPDGPRPSVDDALAMVAAARAAATAEPPGGRRYGELMSALGAALVLLADQTGDIVDLVDGIEAYMDCVPSGASTDRQPWTWHFALGDALLRLARRSGDLGAMMDAAAAFRHAVLANPPEPSMRREILWTLNLTESLLSGDEPDDAVSAARRALKDIPFDDPTAAERMYDLGSALAEASPPDRDSASFYLHAVISDDNVPRVVRSNACRRLAPLVGPPAHALSLIEDAIDLLRLPSPPPRGALPVARLVGEAVASALDAGRPERAVELLEMLRGSVLPNPPQQATDFGDLVRRVNKAGLGPIVLVNTAPTRCDALIIGGGSSSVTVVPLPGLSEERVCAEAASLADAYARAFSAGERSDVRRHVAFAVSDILYWLWDTLAEPVLASLGLQPTAPDTQSPLIWWSTFGPLARLPIHAASEFRRTPGVSGVMDRVVSSYAPTIRGLLEAVERPPAGLLSGMRVFPEPSKPHAPVDVRDLGHCAVAVFPHGSHSDLLNPMLSQVVTLGHGVKALTISEIADERVSAGLALLVGIDSPPTPRVRVEETVPVTGALHLAGFRQAIGTLWPKLGSHAFALTNMTASRSDSPSTGPKIGEWARTLHGAVDEMRHDFPDDPLSWAAYTHTGV</sequence>
<dbReference type="eggNOG" id="COG4995">
    <property type="taxonomic scope" value="Bacteria"/>
</dbReference>
<dbReference type="InterPro" id="IPR047738">
    <property type="entry name" value="SAV_2336-like_N"/>
</dbReference>
<evidence type="ECO:0000313" key="3">
    <source>
        <dbReference type="Proteomes" id="UP000000851"/>
    </source>
</evidence>
<dbReference type="STRING" id="479433.Caci_3881"/>
<dbReference type="Proteomes" id="UP000000851">
    <property type="component" value="Chromosome"/>
</dbReference>
<dbReference type="HOGENOM" id="CLU_270926_0_0_11"/>
<proteinExistence type="predicted"/>
<name>C7QDH6_CATAD</name>
<dbReference type="eggNOG" id="COG1409">
    <property type="taxonomic scope" value="Bacteria"/>
</dbReference>
<reference evidence="2 3" key="1">
    <citation type="journal article" date="2009" name="Stand. Genomic Sci.">
        <title>Complete genome sequence of Catenulispora acidiphila type strain (ID 139908).</title>
        <authorList>
            <person name="Copeland A."/>
            <person name="Lapidus A."/>
            <person name="Glavina Del Rio T."/>
            <person name="Nolan M."/>
            <person name="Lucas S."/>
            <person name="Chen F."/>
            <person name="Tice H."/>
            <person name="Cheng J.F."/>
            <person name="Bruce D."/>
            <person name="Goodwin L."/>
            <person name="Pitluck S."/>
            <person name="Mikhailova N."/>
            <person name="Pati A."/>
            <person name="Ivanova N."/>
            <person name="Mavromatis K."/>
            <person name="Chen A."/>
            <person name="Palaniappan K."/>
            <person name="Chain P."/>
            <person name="Land M."/>
            <person name="Hauser L."/>
            <person name="Chang Y.J."/>
            <person name="Jeffries C.D."/>
            <person name="Chertkov O."/>
            <person name="Brettin T."/>
            <person name="Detter J.C."/>
            <person name="Han C."/>
            <person name="Ali Z."/>
            <person name="Tindall B.J."/>
            <person name="Goker M."/>
            <person name="Bristow J."/>
            <person name="Eisen J.A."/>
            <person name="Markowitz V."/>
            <person name="Hugenholtz P."/>
            <person name="Kyrpides N.C."/>
            <person name="Klenk H.P."/>
        </authorList>
    </citation>
    <scope>NUCLEOTIDE SEQUENCE [LARGE SCALE GENOMIC DNA]</scope>
    <source>
        <strain evidence="3">DSM 44928 / JCM 14897 / NBRC 102108 / NRRL B-24433 / ID139908</strain>
    </source>
</reference>
<evidence type="ECO:0000313" key="2">
    <source>
        <dbReference type="EMBL" id="ACU72769.1"/>
    </source>
</evidence>
<organism evidence="2 3">
    <name type="scientific">Catenulispora acidiphila (strain DSM 44928 / JCM 14897 / NBRC 102108 / NRRL B-24433 / ID139908)</name>
    <dbReference type="NCBI Taxonomy" id="479433"/>
    <lineage>
        <taxon>Bacteria</taxon>
        <taxon>Bacillati</taxon>
        <taxon>Actinomycetota</taxon>
        <taxon>Actinomycetes</taxon>
        <taxon>Catenulisporales</taxon>
        <taxon>Catenulisporaceae</taxon>
        <taxon>Catenulispora</taxon>
    </lineage>
</organism>
<keyword evidence="3" id="KW-1185">Reference proteome</keyword>
<dbReference type="AlphaFoldDB" id="C7QDH6"/>
<protein>
    <recommendedName>
        <fullName evidence="4">CHAT domain-containing protein</fullName>
    </recommendedName>
</protein>
<dbReference type="InParanoid" id="C7QDH6"/>
<gene>
    <name evidence="2" type="ordered locus">Caci_3881</name>
</gene>